<evidence type="ECO:0000313" key="2">
    <source>
        <dbReference type="Proteomes" id="UP001488805"/>
    </source>
</evidence>
<evidence type="ECO:0000313" key="1">
    <source>
        <dbReference type="EMBL" id="KAK9536101.1"/>
    </source>
</evidence>
<keyword evidence="2" id="KW-1185">Reference proteome</keyword>
<organism evidence="1 2">
    <name type="scientific">Zoarces viviparus</name>
    <name type="common">Viviparous eelpout</name>
    <name type="synonym">Blennius viviparus</name>
    <dbReference type="NCBI Taxonomy" id="48416"/>
    <lineage>
        <taxon>Eukaryota</taxon>
        <taxon>Metazoa</taxon>
        <taxon>Chordata</taxon>
        <taxon>Craniata</taxon>
        <taxon>Vertebrata</taxon>
        <taxon>Euteleostomi</taxon>
        <taxon>Actinopterygii</taxon>
        <taxon>Neopterygii</taxon>
        <taxon>Teleostei</taxon>
        <taxon>Neoteleostei</taxon>
        <taxon>Acanthomorphata</taxon>
        <taxon>Eupercaria</taxon>
        <taxon>Perciformes</taxon>
        <taxon>Cottioidei</taxon>
        <taxon>Zoarcales</taxon>
        <taxon>Zoarcidae</taxon>
        <taxon>Zoarcinae</taxon>
        <taxon>Zoarces</taxon>
    </lineage>
</organism>
<reference evidence="1 2" key="1">
    <citation type="journal article" date="2024" name="Genome Biol. Evol.">
        <title>Chromosome-level genome assembly of the viviparous eelpout Zoarces viviparus.</title>
        <authorList>
            <person name="Fuhrmann N."/>
            <person name="Brasseur M.V."/>
            <person name="Bakowski C.E."/>
            <person name="Podsiadlowski L."/>
            <person name="Prost S."/>
            <person name="Krehenwinkel H."/>
            <person name="Mayer C."/>
        </authorList>
    </citation>
    <scope>NUCLEOTIDE SEQUENCE [LARGE SCALE GENOMIC DNA]</scope>
    <source>
        <strain evidence="1">NO-MEL_2022_Ind0_liver</strain>
    </source>
</reference>
<gene>
    <name evidence="1" type="ORF">VZT92_005912</name>
</gene>
<accession>A0AAW1FN84</accession>
<proteinExistence type="predicted"/>
<comment type="caution">
    <text evidence="1">The sequence shown here is derived from an EMBL/GenBank/DDBJ whole genome shotgun (WGS) entry which is preliminary data.</text>
</comment>
<dbReference type="AlphaFoldDB" id="A0AAW1FN84"/>
<dbReference type="Proteomes" id="UP001488805">
    <property type="component" value="Unassembled WGS sequence"/>
</dbReference>
<name>A0AAW1FN84_ZOAVI</name>
<dbReference type="EMBL" id="JBCEZU010000045">
    <property type="protein sequence ID" value="KAK9536101.1"/>
    <property type="molecule type" value="Genomic_DNA"/>
</dbReference>
<sequence>MVYDPQTARLPLFFGLTAPHRTAPGLSAAVSPCRSAALRGTWGSSARCAPVQVSCAAAAAESEAGDA</sequence>
<protein>
    <submittedName>
        <fullName evidence="1">Uncharacterized protein</fullName>
    </submittedName>
</protein>